<evidence type="ECO:0000256" key="2">
    <source>
        <dbReference type="SAM" id="Phobius"/>
    </source>
</evidence>
<dbReference type="AlphaFoldDB" id="A0A8H6FHR3"/>
<feature type="compositionally biased region" description="Acidic residues" evidence="1">
    <location>
        <begin position="154"/>
        <end position="165"/>
    </location>
</feature>
<feature type="transmembrane region" description="Helical" evidence="2">
    <location>
        <begin position="43"/>
        <end position="61"/>
    </location>
</feature>
<dbReference type="GeneID" id="59293244"/>
<evidence type="ECO:0000313" key="4">
    <source>
        <dbReference type="Proteomes" id="UP000578531"/>
    </source>
</evidence>
<keyword evidence="2" id="KW-0472">Membrane</keyword>
<reference evidence="3 4" key="1">
    <citation type="journal article" date="2020" name="Genomics">
        <title>Complete, high-quality genomes from long-read metagenomic sequencing of two wolf lichen thalli reveals enigmatic genome architecture.</title>
        <authorList>
            <person name="McKenzie S.K."/>
            <person name="Walston R.F."/>
            <person name="Allen J.L."/>
        </authorList>
    </citation>
    <scope>NUCLEOTIDE SEQUENCE [LARGE SCALE GENOMIC DNA]</scope>
    <source>
        <strain evidence="3">WasteWater2</strain>
    </source>
</reference>
<dbReference type="OrthoDB" id="5430136at2759"/>
<accession>A0A8H6FHR3</accession>
<keyword evidence="2" id="KW-0812">Transmembrane</keyword>
<dbReference type="RefSeq" id="XP_037159570.1">
    <property type="nucleotide sequence ID" value="XM_037313482.1"/>
</dbReference>
<sequence>MASHPVLNASSTVTPSLKPSHLPQPTAFHFGGFNQNQWGPDSIGTILFGVVMFFIGITALWQGRVRRLRHEEGTSGSVLPSFHEEQGRCTHVRGRPVAVADELAMADLSEVFGSERVAVGTDEQAREDETMKQGFVKIETGIRTGTEGTLVGHDDDESEGKELED</sequence>
<keyword evidence="4" id="KW-1185">Reference proteome</keyword>
<dbReference type="Proteomes" id="UP000578531">
    <property type="component" value="Unassembled WGS sequence"/>
</dbReference>
<evidence type="ECO:0000256" key="1">
    <source>
        <dbReference type="SAM" id="MobiDB-lite"/>
    </source>
</evidence>
<keyword evidence="2" id="KW-1133">Transmembrane helix</keyword>
<gene>
    <name evidence="3" type="ORF">HO173_011602</name>
</gene>
<dbReference type="EMBL" id="JACCJC010000074">
    <property type="protein sequence ID" value="KAF6228755.1"/>
    <property type="molecule type" value="Genomic_DNA"/>
</dbReference>
<name>A0A8H6FHR3_9LECA</name>
<comment type="caution">
    <text evidence="3">The sequence shown here is derived from an EMBL/GenBank/DDBJ whole genome shotgun (WGS) entry which is preliminary data.</text>
</comment>
<evidence type="ECO:0000313" key="3">
    <source>
        <dbReference type="EMBL" id="KAF6228755.1"/>
    </source>
</evidence>
<organism evidence="3 4">
    <name type="scientific">Letharia columbiana</name>
    <dbReference type="NCBI Taxonomy" id="112416"/>
    <lineage>
        <taxon>Eukaryota</taxon>
        <taxon>Fungi</taxon>
        <taxon>Dikarya</taxon>
        <taxon>Ascomycota</taxon>
        <taxon>Pezizomycotina</taxon>
        <taxon>Lecanoromycetes</taxon>
        <taxon>OSLEUM clade</taxon>
        <taxon>Lecanoromycetidae</taxon>
        <taxon>Lecanorales</taxon>
        <taxon>Lecanorineae</taxon>
        <taxon>Parmeliaceae</taxon>
        <taxon>Letharia</taxon>
    </lineage>
</organism>
<feature type="region of interest" description="Disordered" evidence="1">
    <location>
        <begin position="143"/>
        <end position="165"/>
    </location>
</feature>
<protein>
    <submittedName>
        <fullName evidence="3">Uncharacterized protein</fullName>
    </submittedName>
</protein>
<proteinExistence type="predicted"/>